<evidence type="ECO:0000259" key="1">
    <source>
        <dbReference type="PROSITE" id="PS50801"/>
    </source>
</evidence>
<dbReference type="InterPro" id="IPR036513">
    <property type="entry name" value="STAS_dom_sf"/>
</dbReference>
<dbReference type="Pfam" id="PF01740">
    <property type="entry name" value="STAS"/>
    <property type="match status" value="1"/>
</dbReference>
<dbReference type="Proteomes" id="UP001299970">
    <property type="component" value="Unassembled WGS sequence"/>
</dbReference>
<comment type="caution">
    <text evidence="2">The sequence shown here is derived from an EMBL/GenBank/DDBJ whole genome shotgun (WGS) entry which is preliminary data.</text>
</comment>
<geneLocation type="plasmid" evidence="2">
    <name>unnamed</name>
</geneLocation>
<dbReference type="EMBL" id="JAKXMK010000002">
    <property type="protein sequence ID" value="MCH6164421.1"/>
    <property type="molecule type" value="Genomic_DNA"/>
</dbReference>
<keyword evidence="2" id="KW-0614">Plasmid</keyword>
<feature type="domain" description="STAS" evidence="1">
    <location>
        <begin position="20"/>
        <end position="145"/>
    </location>
</feature>
<dbReference type="CDD" id="cd07043">
    <property type="entry name" value="STAS_anti-anti-sigma_factors"/>
    <property type="match status" value="1"/>
</dbReference>
<dbReference type="SUPFAM" id="SSF52091">
    <property type="entry name" value="SpoIIaa-like"/>
    <property type="match status" value="1"/>
</dbReference>
<keyword evidence="3" id="KW-1185">Reference proteome</keyword>
<name>A0ABS9T7Y2_9PSEU</name>
<dbReference type="PANTHER" id="PTHR33495:SF2">
    <property type="entry name" value="ANTI-SIGMA FACTOR ANTAGONIST TM_1081-RELATED"/>
    <property type="match status" value="1"/>
</dbReference>
<dbReference type="RefSeq" id="WP_241034619.1">
    <property type="nucleotide sequence ID" value="NZ_BAAAJF010000034.1"/>
</dbReference>
<evidence type="ECO:0000313" key="2">
    <source>
        <dbReference type="EMBL" id="MCH6164421.1"/>
    </source>
</evidence>
<proteinExistence type="predicted"/>
<dbReference type="Gene3D" id="3.30.750.24">
    <property type="entry name" value="STAS domain"/>
    <property type="match status" value="1"/>
</dbReference>
<organism evidence="2 3">
    <name type="scientific">Pseudonocardia alaniniphila</name>
    <dbReference type="NCBI Taxonomy" id="75291"/>
    <lineage>
        <taxon>Bacteria</taxon>
        <taxon>Bacillati</taxon>
        <taxon>Actinomycetota</taxon>
        <taxon>Actinomycetes</taxon>
        <taxon>Pseudonocardiales</taxon>
        <taxon>Pseudonocardiaceae</taxon>
        <taxon>Pseudonocardia</taxon>
    </lineage>
</organism>
<dbReference type="PANTHER" id="PTHR33495">
    <property type="entry name" value="ANTI-SIGMA FACTOR ANTAGONIST TM_1081-RELATED-RELATED"/>
    <property type="match status" value="1"/>
</dbReference>
<sequence>MTDRDNAAPDHASSAPADLLTLDVTRIGSAAVVTVRGELDLQTARKLMSVVDETLAWPDLTALVIDLTAVSFLGSSGLGTLAELATRTTASRGPGPYPAPNQTPRPALRLVAPPDNQAVIRPWETMNLQQILPLHPDVTTALADL</sequence>
<accession>A0ABS9T7Y2</accession>
<dbReference type="InterPro" id="IPR002645">
    <property type="entry name" value="STAS_dom"/>
</dbReference>
<protein>
    <submittedName>
        <fullName evidence="2">STAS domain-containing protein</fullName>
    </submittedName>
</protein>
<dbReference type="PROSITE" id="PS50801">
    <property type="entry name" value="STAS"/>
    <property type="match status" value="1"/>
</dbReference>
<evidence type="ECO:0000313" key="3">
    <source>
        <dbReference type="Proteomes" id="UP001299970"/>
    </source>
</evidence>
<gene>
    <name evidence="2" type="ORF">MMF94_01900</name>
</gene>
<reference evidence="2 3" key="1">
    <citation type="submission" date="2022-03" db="EMBL/GenBank/DDBJ databases">
        <title>Pseudonocardia alaer sp. nov., a novel actinomycete isolated from reed forest soil.</title>
        <authorList>
            <person name="Wang L."/>
        </authorList>
    </citation>
    <scope>NUCLEOTIDE SEQUENCE [LARGE SCALE GENOMIC DNA]</scope>
    <source>
        <strain evidence="2 3">Y-16303</strain>
        <plasmid evidence="2">unnamed</plasmid>
    </source>
</reference>